<protein>
    <submittedName>
        <fullName evidence="1">Uncharacterized protein</fullName>
    </submittedName>
</protein>
<comment type="caution">
    <text evidence="1">The sequence shown here is derived from an EMBL/GenBank/DDBJ whole genome shotgun (WGS) entry which is preliminary data.</text>
</comment>
<gene>
    <name evidence="1" type="ORF">D2T30_20675</name>
</gene>
<dbReference type="RefSeq" id="WP_128210368.1">
    <property type="nucleotide sequence ID" value="NZ_JBHRSO010000010.1"/>
</dbReference>
<accession>A0A443J8L3</accession>
<evidence type="ECO:0000313" key="1">
    <source>
        <dbReference type="EMBL" id="RWR16824.1"/>
    </source>
</evidence>
<dbReference type="EMBL" id="SAUZ01000036">
    <property type="protein sequence ID" value="RWR16824.1"/>
    <property type="molecule type" value="Genomic_DNA"/>
</dbReference>
<evidence type="ECO:0000313" key="2">
    <source>
        <dbReference type="Proteomes" id="UP000284476"/>
    </source>
</evidence>
<name>A0A443J8L3_9RHOB</name>
<dbReference type="Proteomes" id="UP000284476">
    <property type="component" value="Unassembled WGS sequence"/>
</dbReference>
<dbReference type="AlphaFoldDB" id="A0A443J8L3"/>
<proteinExistence type="predicted"/>
<sequence>MTFNTILQDLTGDITVRGQKRIHYQHIDSWNPLGLPDEIILHESGIRLRIRDARPVHRRFG</sequence>
<reference evidence="1 2" key="1">
    <citation type="submission" date="2019-01" db="EMBL/GenBank/DDBJ databases">
        <title>Sinorhodobacter populi sp. nov. isolated from the symptomatic bark tissue of Populus euramericana canker.</title>
        <authorList>
            <person name="Xu G."/>
        </authorList>
    </citation>
    <scope>NUCLEOTIDE SEQUENCE [LARGE SCALE GENOMIC DNA]</scope>
    <source>
        <strain evidence="1 2">SK2B-1</strain>
    </source>
</reference>
<reference evidence="1 2" key="2">
    <citation type="submission" date="2019-01" db="EMBL/GenBank/DDBJ databases">
        <authorList>
            <person name="Li Y."/>
        </authorList>
    </citation>
    <scope>NUCLEOTIDE SEQUENCE [LARGE SCALE GENOMIC DNA]</scope>
    <source>
        <strain evidence="1 2">SK2B-1</strain>
    </source>
</reference>
<organism evidence="1 2">
    <name type="scientific">Paenirhodobacter populi</name>
    <dbReference type="NCBI Taxonomy" id="2306993"/>
    <lineage>
        <taxon>Bacteria</taxon>
        <taxon>Pseudomonadati</taxon>
        <taxon>Pseudomonadota</taxon>
        <taxon>Alphaproteobacteria</taxon>
        <taxon>Rhodobacterales</taxon>
        <taxon>Rhodobacter group</taxon>
        <taxon>Paenirhodobacter</taxon>
    </lineage>
</organism>